<dbReference type="InterPro" id="IPR053146">
    <property type="entry name" value="QDO-like"/>
</dbReference>
<dbReference type="Gene3D" id="2.60.120.10">
    <property type="entry name" value="Jelly Rolls"/>
    <property type="match status" value="1"/>
</dbReference>
<dbReference type="EMBL" id="FLUO01000003">
    <property type="protein sequence ID" value="SBW12949.1"/>
    <property type="molecule type" value="Genomic_DNA"/>
</dbReference>
<proteinExistence type="predicted"/>
<dbReference type="AlphaFoldDB" id="A0A212KMQ3"/>
<dbReference type="PANTHER" id="PTHR36440">
    <property type="entry name" value="PUTATIVE (AFU_ORTHOLOGUE AFUA_8G07350)-RELATED"/>
    <property type="match status" value="1"/>
</dbReference>
<dbReference type="Pfam" id="PF16157">
    <property type="entry name" value="DUF4865"/>
    <property type="match status" value="1"/>
</dbReference>
<reference evidence="2" key="1">
    <citation type="submission" date="2016-04" db="EMBL/GenBank/DDBJ databases">
        <authorList>
            <person name="Evans L.H."/>
            <person name="Alamgir A."/>
            <person name="Owens N."/>
            <person name="Weber N.D."/>
            <person name="Virtaneva K."/>
            <person name="Barbian K."/>
            <person name="Babar A."/>
            <person name="Rosenke K."/>
        </authorList>
    </citation>
    <scope>NUCLEOTIDE SEQUENCE</scope>
    <source>
        <strain evidence="2">86</strain>
    </source>
</reference>
<name>A0A212KMQ3_9PROT</name>
<dbReference type="InterPro" id="IPR032349">
    <property type="entry name" value="DUF4865"/>
</dbReference>
<sequence length="347" mass="37249">MMIAHYVHRLPADYDLGLIRSRASLRGERWSAVPDLYFKAFLVREAGRLGATANAYSSLYLWRREDAFRKFLCDGGLDVVTRSFGRPSIRTYVALEARRGPGTAPRFLSTVESDIPVDADLTTALAGEAAWCREAASAPGTVAATVGVDPRSWWTVRISIADREIAERSATRYEIFHLASPLLDTLPSAEKSDSPPGTCGVLSPVGTASFSGIDADILLGGDTAPFTVMDMTVAPGAGAPVHVSFHEEKLFRVTEGALLFLVGEDRMTVASGAHVYIAPGIAHGFSALGDSPARMTLVSTPPRHDRFFRAMGELAEPHDPQEVAAVCAAFGQAIVGPVVTEPDPPRR</sequence>
<dbReference type="SUPFAM" id="SSF51182">
    <property type="entry name" value="RmlC-like cupins"/>
    <property type="match status" value="1"/>
</dbReference>
<dbReference type="InterPro" id="IPR011051">
    <property type="entry name" value="RmlC_Cupin_sf"/>
</dbReference>
<dbReference type="PANTHER" id="PTHR36440:SF1">
    <property type="entry name" value="PUTATIVE (AFU_ORTHOLOGUE AFUA_8G07350)-RELATED"/>
    <property type="match status" value="1"/>
</dbReference>
<organism evidence="2">
    <name type="scientific">uncultured Alphaproteobacteria bacterium</name>
    <dbReference type="NCBI Taxonomy" id="91750"/>
    <lineage>
        <taxon>Bacteria</taxon>
        <taxon>Pseudomonadati</taxon>
        <taxon>Pseudomonadota</taxon>
        <taxon>Alphaproteobacteria</taxon>
        <taxon>environmental samples</taxon>
    </lineage>
</organism>
<accession>A0A212KMQ3</accession>
<evidence type="ECO:0000313" key="2">
    <source>
        <dbReference type="EMBL" id="SBW12949.1"/>
    </source>
</evidence>
<evidence type="ECO:0000259" key="1">
    <source>
        <dbReference type="Pfam" id="PF07883"/>
    </source>
</evidence>
<feature type="domain" description="Cupin type-2" evidence="1">
    <location>
        <begin position="231"/>
        <end position="298"/>
    </location>
</feature>
<dbReference type="InterPro" id="IPR014710">
    <property type="entry name" value="RmlC-like_jellyroll"/>
</dbReference>
<dbReference type="Pfam" id="PF07883">
    <property type="entry name" value="Cupin_2"/>
    <property type="match status" value="1"/>
</dbReference>
<protein>
    <recommendedName>
        <fullName evidence="1">Cupin type-2 domain-containing protein</fullName>
    </recommendedName>
</protein>
<gene>
    <name evidence="2" type="ORF">KL86APRO_30440</name>
</gene>
<dbReference type="InterPro" id="IPR013096">
    <property type="entry name" value="Cupin_2"/>
</dbReference>